<dbReference type="AlphaFoldDB" id="A0A0X8D9X7"/>
<feature type="region of interest" description="Disordered" evidence="1">
    <location>
        <begin position="1"/>
        <end position="65"/>
    </location>
</feature>
<dbReference type="Proteomes" id="UP000061630">
    <property type="component" value="Chromosome"/>
</dbReference>
<evidence type="ECO:0000256" key="1">
    <source>
        <dbReference type="SAM" id="MobiDB-lite"/>
    </source>
</evidence>
<evidence type="ECO:0000313" key="3">
    <source>
        <dbReference type="Proteomes" id="UP000061630"/>
    </source>
</evidence>
<organism evidence="2 3">
    <name type="scientific">Thermus parvatiensis</name>
    <dbReference type="NCBI Taxonomy" id="456163"/>
    <lineage>
        <taxon>Bacteria</taxon>
        <taxon>Thermotogati</taxon>
        <taxon>Deinococcota</taxon>
        <taxon>Deinococci</taxon>
        <taxon>Thermales</taxon>
        <taxon>Thermaceae</taxon>
        <taxon>Thermus</taxon>
    </lineage>
</organism>
<dbReference type="KEGG" id="tpar:AV541_08050"/>
<proteinExistence type="predicted"/>
<evidence type="ECO:0000313" key="2">
    <source>
        <dbReference type="EMBL" id="AMA75931.1"/>
    </source>
</evidence>
<accession>A0A0X8D9X7</accession>
<feature type="compositionally biased region" description="Low complexity" evidence="1">
    <location>
        <begin position="23"/>
        <end position="38"/>
    </location>
</feature>
<reference evidence="2 3" key="1">
    <citation type="submission" date="2016-01" db="EMBL/GenBank/DDBJ databases">
        <title>Genome sequence of Thermus parvatiensis, a thermophile isolated from a hot water spring.</title>
        <authorList>
            <person name="Tripathi C."/>
            <person name="Lal R."/>
        </authorList>
    </citation>
    <scope>NUCLEOTIDE SEQUENCE [LARGE SCALE GENOMIC DNA]</scope>
    <source>
        <strain evidence="2 3">RL</strain>
    </source>
</reference>
<name>A0A0X8D9X7_9DEIN</name>
<gene>
    <name evidence="2" type="ORF">AV541_08050</name>
</gene>
<dbReference type="EMBL" id="CP014141">
    <property type="protein sequence ID" value="AMA75931.1"/>
    <property type="molecule type" value="Genomic_DNA"/>
</dbReference>
<sequence>MGLPRHLPGHGLRVLKPGKVQTPQGHPPVEGVGVGVLETRGEGLKEVPPPSRLHPGDALPLNEEA</sequence>
<protein>
    <submittedName>
        <fullName evidence="2">Uncharacterized protein</fullName>
    </submittedName>
</protein>